<dbReference type="SUPFAM" id="SSF52402">
    <property type="entry name" value="Adenine nucleotide alpha hydrolases-like"/>
    <property type="match status" value="1"/>
</dbReference>
<dbReference type="InterPro" id="IPR006015">
    <property type="entry name" value="Universal_stress_UspA"/>
</dbReference>
<comment type="similarity">
    <text evidence="2 5">Belongs to the universal stress protein A family.</text>
</comment>
<evidence type="ECO:0000256" key="3">
    <source>
        <dbReference type="ARBA" id="ARBA00011738"/>
    </source>
</evidence>
<dbReference type="PRINTS" id="PR01438">
    <property type="entry name" value="UNVRSLSTRESS"/>
</dbReference>
<gene>
    <name evidence="7" type="ORF">Mag101_07690</name>
</gene>
<dbReference type="KEGG" id="maga:Mag101_07690"/>
<accession>A0A1Q2M482</accession>
<proteinExistence type="inferred from homology"/>
<dbReference type="InterPro" id="IPR006016">
    <property type="entry name" value="UspA"/>
</dbReference>
<comment type="subcellular location">
    <subcellularLocation>
        <location evidence="1 5">Cytoplasm</location>
    </subcellularLocation>
</comment>
<evidence type="ECO:0000256" key="5">
    <source>
        <dbReference type="PIRNR" id="PIRNR006276"/>
    </source>
</evidence>
<dbReference type="Gene3D" id="3.40.50.620">
    <property type="entry name" value="HUPs"/>
    <property type="match status" value="1"/>
</dbReference>
<protein>
    <recommendedName>
        <fullName evidence="5">Universal stress protein</fullName>
    </recommendedName>
</protein>
<reference evidence="7" key="1">
    <citation type="submission" date="2017-02" db="EMBL/GenBank/DDBJ databases">
        <title>Genome of Microbulbifer agarilyticus GP101.</title>
        <authorList>
            <person name="Jung J."/>
            <person name="Bae S.S."/>
            <person name="Baek K."/>
        </authorList>
    </citation>
    <scope>NUCLEOTIDE SEQUENCE [LARGE SCALE GENOMIC DNA]</scope>
    <source>
        <strain evidence="7">GP101</strain>
    </source>
</reference>
<name>A0A1Q2M482_9GAMM</name>
<evidence type="ECO:0000313" key="8">
    <source>
        <dbReference type="Proteomes" id="UP000188219"/>
    </source>
</evidence>
<dbReference type="Proteomes" id="UP000188219">
    <property type="component" value="Chromosome"/>
</dbReference>
<dbReference type="PANTHER" id="PTHR46268:SF23">
    <property type="entry name" value="UNIVERSAL STRESS PROTEIN A-RELATED"/>
    <property type="match status" value="1"/>
</dbReference>
<evidence type="ECO:0000256" key="4">
    <source>
        <dbReference type="ARBA" id="ARBA00022490"/>
    </source>
</evidence>
<evidence type="ECO:0000256" key="1">
    <source>
        <dbReference type="ARBA" id="ARBA00004496"/>
    </source>
</evidence>
<dbReference type="GO" id="GO:0005737">
    <property type="term" value="C:cytoplasm"/>
    <property type="evidence" value="ECO:0007669"/>
    <property type="project" value="UniProtKB-SubCell"/>
</dbReference>
<dbReference type="PANTHER" id="PTHR46268">
    <property type="entry name" value="STRESS RESPONSE PROTEIN NHAX"/>
    <property type="match status" value="1"/>
</dbReference>
<dbReference type="RefSeq" id="WP_077403044.1">
    <property type="nucleotide sequence ID" value="NZ_CP019650.1"/>
</dbReference>
<keyword evidence="8" id="KW-1185">Reference proteome</keyword>
<dbReference type="AlphaFoldDB" id="A0A1Q2M482"/>
<dbReference type="Pfam" id="PF00582">
    <property type="entry name" value="Usp"/>
    <property type="match status" value="1"/>
</dbReference>
<evidence type="ECO:0000313" key="7">
    <source>
        <dbReference type="EMBL" id="AQQ67534.1"/>
    </source>
</evidence>
<sequence length="147" mass="15638">MSGYNNILVGLDLSDESSQVLTRAQQIAACTGAQLTLAHIIEPLTFAYGGDIPMDLSEVQEQLQNQAKEQLRKSAQELGIPQDRQHVVLGQPATEIHRLAEESGCDLVVIGSHGRHGLALLLGSTANGVLHGAGCDVLAVRVHTPDE</sequence>
<dbReference type="eggNOG" id="COG0589">
    <property type="taxonomic scope" value="Bacteria"/>
</dbReference>
<dbReference type="PIRSF" id="PIRSF006276">
    <property type="entry name" value="UspA"/>
    <property type="match status" value="1"/>
</dbReference>
<dbReference type="STRING" id="260552.Mag101_07690"/>
<organism evidence="7 8">
    <name type="scientific">Microbulbifer agarilyticus</name>
    <dbReference type="NCBI Taxonomy" id="260552"/>
    <lineage>
        <taxon>Bacteria</taxon>
        <taxon>Pseudomonadati</taxon>
        <taxon>Pseudomonadota</taxon>
        <taxon>Gammaproteobacteria</taxon>
        <taxon>Cellvibrionales</taxon>
        <taxon>Microbulbiferaceae</taxon>
        <taxon>Microbulbifer</taxon>
    </lineage>
</organism>
<dbReference type="InterPro" id="IPR014729">
    <property type="entry name" value="Rossmann-like_a/b/a_fold"/>
</dbReference>
<evidence type="ECO:0000259" key="6">
    <source>
        <dbReference type="Pfam" id="PF00582"/>
    </source>
</evidence>
<dbReference type="OrthoDB" id="9792500at2"/>
<comment type="subunit">
    <text evidence="3">Homodimer.</text>
</comment>
<evidence type="ECO:0000256" key="2">
    <source>
        <dbReference type="ARBA" id="ARBA00008791"/>
    </source>
</evidence>
<keyword evidence="4 5" id="KW-0963">Cytoplasm</keyword>
<feature type="domain" description="UspA" evidence="6">
    <location>
        <begin position="4"/>
        <end position="141"/>
    </location>
</feature>
<dbReference type="EMBL" id="CP019650">
    <property type="protein sequence ID" value="AQQ67534.1"/>
    <property type="molecule type" value="Genomic_DNA"/>
</dbReference>